<dbReference type="AlphaFoldDB" id="A0A8S3Z6N8"/>
<evidence type="ECO:0000256" key="1">
    <source>
        <dbReference type="SAM" id="MobiDB-lite"/>
    </source>
</evidence>
<feature type="non-terminal residue" evidence="2">
    <location>
        <position position="1"/>
    </location>
</feature>
<gene>
    <name evidence="2" type="ORF">CUNI_LOCUS8014</name>
</gene>
<keyword evidence="3" id="KW-1185">Reference proteome</keyword>
<feature type="compositionally biased region" description="Polar residues" evidence="1">
    <location>
        <begin position="203"/>
        <end position="222"/>
    </location>
</feature>
<accession>A0A8S3Z6N8</accession>
<protein>
    <submittedName>
        <fullName evidence="2">Uncharacterized protein</fullName>
    </submittedName>
</protein>
<organism evidence="2 3">
    <name type="scientific">Candidula unifasciata</name>
    <dbReference type="NCBI Taxonomy" id="100452"/>
    <lineage>
        <taxon>Eukaryota</taxon>
        <taxon>Metazoa</taxon>
        <taxon>Spiralia</taxon>
        <taxon>Lophotrochozoa</taxon>
        <taxon>Mollusca</taxon>
        <taxon>Gastropoda</taxon>
        <taxon>Heterobranchia</taxon>
        <taxon>Euthyneura</taxon>
        <taxon>Panpulmonata</taxon>
        <taxon>Eupulmonata</taxon>
        <taxon>Stylommatophora</taxon>
        <taxon>Helicina</taxon>
        <taxon>Helicoidea</taxon>
        <taxon>Geomitridae</taxon>
        <taxon>Candidula</taxon>
    </lineage>
</organism>
<evidence type="ECO:0000313" key="3">
    <source>
        <dbReference type="Proteomes" id="UP000678393"/>
    </source>
</evidence>
<reference evidence="2" key="1">
    <citation type="submission" date="2021-04" db="EMBL/GenBank/DDBJ databases">
        <authorList>
            <consortium name="Molecular Ecology Group"/>
        </authorList>
    </citation>
    <scope>NUCLEOTIDE SEQUENCE</scope>
</reference>
<dbReference type="EMBL" id="CAJHNH020001294">
    <property type="protein sequence ID" value="CAG5122456.1"/>
    <property type="molecule type" value="Genomic_DNA"/>
</dbReference>
<sequence>LQAVGADRSRDGPYLVSKLGHSRNRYLELGHSQHDVQDSRFLQLHNSRQYGRYPLYNLRTESPSVSPYLSWRVSEPASHGVNNNMARKKQQKFGQIPEPFEDGRLSPSVNLYNASRLPRHDTHDRDDSDYVLDFTTPRDAGTSQRIQTPTPLPFQASVNSRKPNRTLKQPVALRRSAVPNTPKERMGRLQPLDRGQLTAFSNHQQHQSNTFDLSPTTKSFTKSGEPKMAAASSMATASEELPVIGTRSRQGSLFPEEDSQHHYGNTADARTRKDVSKLTKPNHH</sequence>
<feature type="region of interest" description="Disordered" evidence="1">
    <location>
        <begin position="140"/>
        <end position="164"/>
    </location>
</feature>
<name>A0A8S3Z6N8_9EUPU</name>
<feature type="region of interest" description="Disordered" evidence="1">
    <location>
        <begin position="203"/>
        <end position="284"/>
    </location>
</feature>
<dbReference type="Proteomes" id="UP000678393">
    <property type="component" value="Unassembled WGS sequence"/>
</dbReference>
<feature type="compositionally biased region" description="Low complexity" evidence="1">
    <location>
        <begin position="228"/>
        <end position="238"/>
    </location>
</feature>
<evidence type="ECO:0000313" key="2">
    <source>
        <dbReference type="EMBL" id="CAG5122456.1"/>
    </source>
</evidence>
<comment type="caution">
    <text evidence="2">The sequence shown here is derived from an EMBL/GenBank/DDBJ whole genome shotgun (WGS) entry which is preliminary data.</text>
</comment>
<proteinExistence type="predicted"/>